<proteinExistence type="predicted"/>
<dbReference type="Proteomes" id="UP000806528">
    <property type="component" value="Unassembled WGS sequence"/>
</dbReference>
<protein>
    <submittedName>
        <fullName evidence="1">Glutaredoxin family protein</fullName>
    </submittedName>
</protein>
<sequence length="88" mass="9939">MAETGDWTRAARVVVLGKPGCHLCADAWGVVERVTDELGATRAEVSLHDVTESEHEDYWDKIPVTFVDGERHDFWRVDEGRLRSALES</sequence>
<keyword evidence="2" id="KW-1185">Reference proteome</keyword>
<dbReference type="Pfam" id="PF05768">
    <property type="entry name" value="Glrx-like"/>
    <property type="match status" value="1"/>
</dbReference>
<gene>
    <name evidence="1" type="ORF">IDM40_08750</name>
</gene>
<organism evidence="1 2">
    <name type="scientific">Nocardiopsis coralli</name>
    <dbReference type="NCBI Taxonomy" id="2772213"/>
    <lineage>
        <taxon>Bacteria</taxon>
        <taxon>Bacillati</taxon>
        <taxon>Actinomycetota</taxon>
        <taxon>Actinomycetes</taxon>
        <taxon>Streptosporangiales</taxon>
        <taxon>Nocardiopsidaceae</taxon>
        <taxon>Nocardiopsis</taxon>
    </lineage>
</organism>
<dbReference type="EMBL" id="JADBGI010000006">
    <property type="protein sequence ID" value="MBE2998790.1"/>
    <property type="molecule type" value="Genomic_DNA"/>
</dbReference>
<evidence type="ECO:0000313" key="1">
    <source>
        <dbReference type="EMBL" id="MBE2998790.1"/>
    </source>
</evidence>
<name>A0ABR9P4X0_9ACTN</name>
<dbReference type="Gene3D" id="3.40.30.10">
    <property type="entry name" value="Glutaredoxin"/>
    <property type="match status" value="1"/>
</dbReference>
<evidence type="ECO:0000313" key="2">
    <source>
        <dbReference type="Proteomes" id="UP000806528"/>
    </source>
</evidence>
<dbReference type="RefSeq" id="WP_193121429.1">
    <property type="nucleotide sequence ID" value="NZ_JADBGI010000006.1"/>
</dbReference>
<reference evidence="1 2" key="1">
    <citation type="submission" date="2020-09" db="EMBL/GenBank/DDBJ databases">
        <title>Diversity and distribution of actinomycetes associated with coral in the coast of Hainan.</title>
        <authorList>
            <person name="Li F."/>
        </authorList>
    </citation>
    <scope>NUCLEOTIDE SEQUENCE [LARGE SCALE GENOMIC DNA]</scope>
    <source>
        <strain evidence="1 2">HNM0947</strain>
    </source>
</reference>
<accession>A0ABR9P4X0</accession>
<dbReference type="SUPFAM" id="SSF52833">
    <property type="entry name" value="Thioredoxin-like"/>
    <property type="match status" value="1"/>
</dbReference>
<comment type="caution">
    <text evidence="1">The sequence shown here is derived from an EMBL/GenBank/DDBJ whole genome shotgun (WGS) entry which is preliminary data.</text>
</comment>
<dbReference type="InterPro" id="IPR036249">
    <property type="entry name" value="Thioredoxin-like_sf"/>
</dbReference>
<dbReference type="InterPro" id="IPR008554">
    <property type="entry name" value="Glutaredoxin-like"/>
</dbReference>